<name>A0A7K3WHT2_9ACTN</name>
<feature type="region of interest" description="Disordered" evidence="1">
    <location>
        <begin position="1"/>
        <end position="35"/>
    </location>
</feature>
<evidence type="ECO:0000256" key="1">
    <source>
        <dbReference type="SAM" id="MobiDB-lite"/>
    </source>
</evidence>
<dbReference type="RefSeq" id="WP_152730548.1">
    <property type="nucleotide sequence ID" value="NZ_JAABOZ010000002.1"/>
</dbReference>
<sequence length="244" mass="25907">MLYTDADRASRRPVPGPRLPDRLVPRTTDATGTAAAPPAADLALTTGHTLRLMPTPRGPVDHRAVLVSQQRLWAALGVPGVAAPAVPAPRSGTGTHLYLLGDAAGVLVGCVHLVPATGSDPAEASWWLADHQAGSDLDQQLDAAVRRWVTAAWPAVAVRFAGRDARWGLLLTEPLVDRRHLPAPAGDRPAPHPAAGHALEDAEAARRAAALEAARLRRLLAARRWNRRAELATRRAARASSSLR</sequence>
<gene>
    <name evidence="2" type="ORF">G1H19_18250</name>
</gene>
<evidence type="ECO:0000313" key="2">
    <source>
        <dbReference type="EMBL" id="NEL55922.1"/>
    </source>
</evidence>
<protein>
    <submittedName>
        <fullName evidence="2">Uncharacterized protein</fullName>
    </submittedName>
</protein>
<dbReference type="AlphaFoldDB" id="A0A7K3WHT2"/>
<reference evidence="2 3" key="1">
    <citation type="submission" date="2020-02" db="EMBL/GenBank/DDBJ databases">
        <title>The whole genome sequence of CPCC 205119.</title>
        <authorList>
            <person name="Jiang Z."/>
        </authorList>
    </citation>
    <scope>NUCLEOTIDE SEQUENCE [LARGE SCALE GENOMIC DNA]</scope>
    <source>
        <strain evidence="2 3">CPCC 205119</strain>
    </source>
</reference>
<evidence type="ECO:0000313" key="3">
    <source>
        <dbReference type="Proteomes" id="UP000470470"/>
    </source>
</evidence>
<proteinExistence type="predicted"/>
<comment type="caution">
    <text evidence="2">The sequence shown here is derived from an EMBL/GenBank/DDBJ whole genome shotgun (WGS) entry which is preliminary data.</text>
</comment>
<organism evidence="2 3">
    <name type="scientific">Goekera deserti</name>
    <dbReference type="NCBI Taxonomy" id="2497753"/>
    <lineage>
        <taxon>Bacteria</taxon>
        <taxon>Bacillati</taxon>
        <taxon>Actinomycetota</taxon>
        <taxon>Actinomycetes</taxon>
        <taxon>Geodermatophilales</taxon>
        <taxon>Geodermatophilaceae</taxon>
        <taxon>Goekera</taxon>
    </lineage>
</organism>
<accession>A0A7K3WHT2</accession>
<feature type="compositionally biased region" description="Basic and acidic residues" evidence="1">
    <location>
        <begin position="1"/>
        <end position="10"/>
    </location>
</feature>
<keyword evidence="3" id="KW-1185">Reference proteome</keyword>
<dbReference type="Proteomes" id="UP000470470">
    <property type="component" value="Unassembled WGS sequence"/>
</dbReference>
<dbReference type="EMBL" id="JAAGWK010000026">
    <property type="protein sequence ID" value="NEL55922.1"/>
    <property type="molecule type" value="Genomic_DNA"/>
</dbReference>